<dbReference type="EMBL" id="JAUYVI010000005">
    <property type="protein sequence ID" value="MDQ7249151.1"/>
    <property type="molecule type" value="Genomic_DNA"/>
</dbReference>
<accession>A0ABU0YN51</accession>
<organism evidence="2 3">
    <name type="scientific">Dongia sedimenti</name>
    <dbReference type="NCBI Taxonomy" id="3064282"/>
    <lineage>
        <taxon>Bacteria</taxon>
        <taxon>Pseudomonadati</taxon>
        <taxon>Pseudomonadota</taxon>
        <taxon>Alphaproteobacteria</taxon>
        <taxon>Rhodospirillales</taxon>
        <taxon>Dongiaceae</taxon>
        <taxon>Dongia</taxon>
    </lineage>
</organism>
<evidence type="ECO:0000313" key="3">
    <source>
        <dbReference type="Proteomes" id="UP001230156"/>
    </source>
</evidence>
<dbReference type="Proteomes" id="UP001230156">
    <property type="component" value="Unassembled WGS sequence"/>
</dbReference>
<name>A0ABU0YN51_9PROT</name>
<protein>
    <submittedName>
        <fullName evidence="2">Uncharacterized protein</fullName>
    </submittedName>
</protein>
<reference evidence="3" key="1">
    <citation type="submission" date="2023-08" db="EMBL/GenBank/DDBJ databases">
        <title>Rhodospirillaceae gen. nov., a novel taxon isolated from the Yangtze River Yuezi River estuary sludge.</title>
        <authorList>
            <person name="Ruan L."/>
        </authorList>
    </citation>
    <scope>NUCLEOTIDE SEQUENCE [LARGE SCALE GENOMIC DNA]</scope>
    <source>
        <strain evidence="3">R-7</strain>
    </source>
</reference>
<sequence>MADIAQILLPPPTPPLQRLPARESELAVNAEVQGGGDTARAKRFRFRVYEGGESGEANTDVATRRTDSRGRATLDRAGSTEDATGQSSSRRIRASSGDSRTGPSSAFLAQAFAQEQLGEGLHNPPFAAATQAYTRTGAALSAPASAGVNISV</sequence>
<gene>
    <name evidence="2" type="ORF">Q8A70_15795</name>
</gene>
<keyword evidence="3" id="KW-1185">Reference proteome</keyword>
<dbReference type="RefSeq" id="WP_379956835.1">
    <property type="nucleotide sequence ID" value="NZ_JAUYVI010000005.1"/>
</dbReference>
<proteinExistence type="predicted"/>
<evidence type="ECO:0000313" key="2">
    <source>
        <dbReference type="EMBL" id="MDQ7249151.1"/>
    </source>
</evidence>
<comment type="caution">
    <text evidence="2">The sequence shown here is derived from an EMBL/GenBank/DDBJ whole genome shotgun (WGS) entry which is preliminary data.</text>
</comment>
<feature type="compositionally biased region" description="Basic and acidic residues" evidence="1">
    <location>
        <begin position="62"/>
        <end position="74"/>
    </location>
</feature>
<feature type="region of interest" description="Disordered" evidence="1">
    <location>
        <begin position="50"/>
        <end position="105"/>
    </location>
</feature>
<evidence type="ECO:0000256" key="1">
    <source>
        <dbReference type="SAM" id="MobiDB-lite"/>
    </source>
</evidence>